<accession>A0ABX9X839</accession>
<proteinExistence type="predicted"/>
<gene>
    <name evidence="1" type="ORF">EGI15_12565</name>
</gene>
<evidence type="ECO:0000313" key="2">
    <source>
        <dbReference type="Proteomes" id="UP000281899"/>
    </source>
</evidence>
<evidence type="ECO:0000313" key="1">
    <source>
        <dbReference type="EMBL" id="ROH91390.1"/>
    </source>
</evidence>
<dbReference type="Proteomes" id="UP000281899">
    <property type="component" value="Unassembled WGS sequence"/>
</dbReference>
<name>A0ABX9X839_9FLAO</name>
<protein>
    <recommendedName>
        <fullName evidence="3">RHS repeat-associated core domain-containing protein</fullName>
    </recommendedName>
</protein>
<evidence type="ECO:0008006" key="3">
    <source>
        <dbReference type="Google" id="ProtNLM"/>
    </source>
</evidence>
<dbReference type="Gene3D" id="2.180.10.10">
    <property type="entry name" value="RHS repeat-associated core"/>
    <property type="match status" value="1"/>
</dbReference>
<comment type="caution">
    <text evidence="1">The sequence shown here is derived from an EMBL/GenBank/DDBJ whole genome shotgun (WGS) entry which is preliminary data.</text>
</comment>
<keyword evidence="2" id="KW-1185">Reference proteome</keyword>
<organism evidence="1 2">
    <name type="scientific">Chryseobacterium cucumeris</name>
    <dbReference type="NCBI Taxonomy" id="1813611"/>
    <lineage>
        <taxon>Bacteria</taxon>
        <taxon>Pseudomonadati</taxon>
        <taxon>Bacteroidota</taxon>
        <taxon>Flavobacteriia</taxon>
        <taxon>Flavobacteriales</taxon>
        <taxon>Weeksellaceae</taxon>
        <taxon>Chryseobacterium group</taxon>
        <taxon>Chryseobacterium</taxon>
    </lineage>
</organism>
<reference evidence="1 2" key="1">
    <citation type="submission" date="2018-11" db="EMBL/GenBank/DDBJ databases">
        <title>Proposal to divide the Flavobacteriaceae and reorganize its genera based on Amino Acid Identity values calculated from whole genome sequences.</title>
        <authorList>
            <person name="Nicholson A.C."/>
            <person name="Gulvik C.A."/>
            <person name="Whitney A.M."/>
            <person name="Humrighouse B.W."/>
            <person name="Bell M."/>
            <person name="Holmes B."/>
            <person name="Steigerwalt A."/>
            <person name="Villarma A."/>
            <person name="Sheth M."/>
            <person name="Batra D."/>
            <person name="Pryor J."/>
            <person name="Bernardet J.-F."/>
            <person name="Hugo C."/>
            <person name="Kampfer P."/>
            <person name="Newman J."/>
            <person name="Mcquiston J.R."/>
        </authorList>
    </citation>
    <scope>NUCLEOTIDE SEQUENCE [LARGE SCALE GENOMIC DNA]</scope>
    <source>
        <strain evidence="1 2">G0235</strain>
    </source>
</reference>
<dbReference type="NCBIfam" id="TIGR03696">
    <property type="entry name" value="Rhs_assc_core"/>
    <property type="match status" value="1"/>
</dbReference>
<dbReference type="EMBL" id="RJTW01000006">
    <property type="protein sequence ID" value="ROH91390.1"/>
    <property type="molecule type" value="Genomic_DNA"/>
</dbReference>
<sequence length="327" mass="35886">MYMPDLGRWGVIDPLAETSRRWSTYTYAYNNPVMFIDPDGRENVSALHWKFDQNSTILGNSWFDDSYVCSGFGNNFKTMWNGGDHGGSGSKPFVQTQAFADLMDAFYNGGTFGLTNSDGVMKWWTDLPDSYDEEGNRVKTIGAFGILKFKNYSVDNIDWNYTGSTFWNAAKLTANMADFAYSRMADYHFYDGPWMKRGWRNANGVWNDASVLARQANGRFVRGVAGKRIAAANAKAFAGSLGKIAHKAAIVGYALDAAEALYDGKVTAGEISKIGINVIAGTIGPVGWAWIAADIGVAFFNNGKGLNDIIAEQIDNSLGNNSTLIEF</sequence>
<dbReference type="InterPro" id="IPR022385">
    <property type="entry name" value="Rhs_assc_core"/>
</dbReference>